<keyword evidence="3" id="KW-0732">Signal</keyword>
<keyword evidence="6" id="KW-1185">Reference proteome</keyword>
<feature type="chain" id="PRO_5046118355" evidence="3">
    <location>
        <begin position="19"/>
        <end position="331"/>
    </location>
</feature>
<gene>
    <name evidence="5" type="ORF">RYS15_21020</name>
</gene>
<dbReference type="SUPFAM" id="SSF53474">
    <property type="entry name" value="alpha/beta-Hydrolases"/>
    <property type="match status" value="1"/>
</dbReference>
<evidence type="ECO:0000256" key="3">
    <source>
        <dbReference type="SAM" id="SignalP"/>
    </source>
</evidence>
<dbReference type="EMBL" id="JAWIIJ010000028">
    <property type="protein sequence ID" value="MDV2081182.1"/>
    <property type="molecule type" value="Genomic_DNA"/>
</dbReference>
<dbReference type="InterPro" id="IPR016986">
    <property type="entry name" value="UCP031982_abhydr"/>
</dbReference>
<name>A0ABU3W4R9_9GAMM</name>
<keyword evidence="1 5" id="KW-0378">Hydrolase</keyword>
<evidence type="ECO:0000313" key="6">
    <source>
        <dbReference type="Proteomes" id="UP001269819"/>
    </source>
</evidence>
<accession>A0ABU3W4R9</accession>
<dbReference type="PANTHER" id="PTHR22946:SF9">
    <property type="entry name" value="POLYKETIDE TRANSFERASE AF380"/>
    <property type="match status" value="1"/>
</dbReference>
<proteinExistence type="inferred from homology"/>
<dbReference type="GO" id="GO:0016787">
    <property type="term" value="F:hydrolase activity"/>
    <property type="evidence" value="ECO:0007669"/>
    <property type="project" value="UniProtKB-KW"/>
</dbReference>
<dbReference type="PROSITE" id="PS51257">
    <property type="entry name" value="PROKAR_LIPOPROTEIN"/>
    <property type="match status" value="1"/>
</dbReference>
<dbReference type="InterPro" id="IPR050261">
    <property type="entry name" value="FrsA_esterase"/>
</dbReference>
<dbReference type="Gene3D" id="3.40.50.1820">
    <property type="entry name" value="alpha/beta hydrolase"/>
    <property type="match status" value="1"/>
</dbReference>
<comment type="caution">
    <text evidence="5">The sequence shown here is derived from an EMBL/GenBank/DDBJ whole genome shotgun (WGS) entry which is preliminary data.</text>
</comment>
<sequence length="331" mass="36209">MKKTVLSALLLFSQACLGDIGLAVESYEDTTRARTLEATVMYPTSAVSPKQRFAENAAFYGFTAIEDAVVTGHQLPVYILVHGTSGNWRNLSWLASQLAERGALVVSANHPGYTSGQATPDSVIRMWDQPLDVSFLIDNLLSGPYGPYADPKNITVIGYSLGGYSALALAGARFDIAGYHQYCEGHQDVSCQYFANALTGLTDGDRSKISENYRDTRVAQAIALAPGYVPAVQADSLRALSASTLIIGAELDERIPPALQLKPYLEPAADRIRYREIAGAYHFSFMQICKPEAEAILAEEGAAFVCQERSDHDREQFHTQLQQLIEEFDTL</sequence>
<dbReference type="PIRSF" id="PIRSF031982">
    <property type="entry name" value="UCP031982_abhydr"/>
    <property type="match status" value="1"/>
</dbReference>
<evidence type="ECO:0000256" key="1">
    <source>
        <dbReference type="ARBA" id="ARBA00022801"/>
    </source>
</evidence>
<feature type="signal peptide" evidence="3">
    <location>
        <begin position="1"/>
        <end position="18"/>
    </location>
</feature>
<dbReference type="RefSeq" id="WP_316975468.1">
    <property type="nucleotide sequence ID" value="NZ_JAWIIJ010000028.1"/>
</dbReference>
<dbReference type="InterPro" id="IPR000073">
    <property type="entry name" value="AB_hydrolase_1"/>
</dbReference>
<reference evidence="5 6" key="1">
    <citation type="submission" date="2023-10" db="EMBL/GenBank/DDBJ databases">
        <title>Characteristics and mechanism of a salt-tolerant marine origin heterotrophic nitrifying- aerobic denitrifying bacteria Marinobacter xestospongiae HN1.</title>
        <authorList>
            <person name="Qi R."/>
        </authorList>
    </citation>
    <scope>NUCLEOTIDE SEQUENCE [LARGE SCALE GENOMIC DNA]</scope>
    <source>
        <strain evidence="5 6">HN1</strain>
    </source>
</reference>
<evidence type="ECO:0000256" key="2">
    <source>
        <dbReference type="ARBA" id="ARBA00038115"/>
    </source>
</evidence>
<dbReference type="Pfam" id="PF12697">
    <property type="entry name" value="Abhydrolase_6"/>
    <property type="match status" value="1"/>
</dbReference>
<comment type="similarity">
    <text evidence="2">Belongs to the AB hydrolase superfamily. FUS2 hydrolase family.</text>
</comment>
<feature type="domain" description="AB hydrolase-1" evidence="4">
    <location>
        <begin position="79"/>
        <end position="285"/>
    </location>
</feature>
<protein>
    <submittedName>
        <fullName evidence="5">Alpha/beta fold hydrolase</fullName>
    </submittedName>
</protein>
<dbReference type="PANTHER" id="PTHR22946">
    <property type="entry name" value="DIENELACTONE HYDROLASE DOMAIN-CONTAINING PROTEIN-RELATED"/>
    <property type="match status" value="1"/>
</dbReference>
<dbReference type="Proteomes" id="UP001269819">
    <property type="component" value="Unassembled WGS sequence"/>
</dbReference>
<evidence type="ECO:0000313" key="5">
    <source>
        <dbReference type="EMBL" id="MDV2081182.1"/>
    </source>
</evidence>
<evidence type="ECO:0000259" key="4">
    <source>
        <dbReference type="Pfam" id="PF12697"/>
    </source>
</evidence>
<dbReference type="InterPro" id="IPR029058">
    <property type="entry name" value="AB_hydrolase_fold"/>
</dbReference>
<organism evidence="5 6">
    <name type="scientific">Marinobacter xestospongiae</name>
    <dbReference type="NCBI Taxonomy" id="994319"/>
    <lineage>
        <taxon>Bacteria</taxon>
        <taxon>Pseudomonadati</taxon>
        <taxon>Pseudomonadota</taxon>
        <taxon>Gammaproteobacteria</taxon>
        <taxon>Pseudomonadales</taxon>
        <taxon>Marinobacteraceae</taxon>
        <taxon>Marinobacter</taxon>
    </lineage>
</organism>